<reference evidence="1 2" key="1">
    <citation type="submission" date="2019-06" db="EMBL/GenBank/DDBJ databases">
        <title>YIM 131921 draft genome.</title>
        <authorList>
            <person name="Jiang L."/>
        </authorList>
    </citation>
    <scope>NUCLEOTIDE SEQUENCE [LARGE SCALE GENOMIC DNA]</scope>
    <source>
        <strain evidence="1 2">YIM 131921</strain>
    </source>
</reference>
<evidence type="ECO:0000313" key="2">
    <source>
        <dbReference type="Proteomes" id="UP000305887"/>
    </source>
</evidence>
<dbReference type="InterPro" id="IPR038573">
    <property type="entry name" value="BrnT_sf"/>
</dbReference>
<gene>
    <name evidence="1" type="ORF">FHG66_20650</name>
</gene>
<comment type="caution">
    <text evidence="1">The sequence shown here is derived from an EMBL/GenBank/DDBJ whole genome shotgun (WGS) entry which is preliminary data.</text>
</comment>
<dbReference type="AlphaFoldDB" id="A0A5C4MJT3"/>
<dbReference type="InterPro" id="IPR007460">
    <property type="entry name" value="BrnT_toxin"/>
</dbReference>
<dbReference type="OrthoDB" id="839663at2"/>
<dbReference type="Gene3D" id="3.10.450.530">
    <property type="entry name" value="Ribonuclease toxin, BrnT, of type II toxin-antitoxin system"/>
    <property type="match status" value="1"/>
</dbReference>
<dbReference type="Pfam" id="PF04365">
    <property type="entry name" value="BrnT_toxin"/>
    <property type="match status" value="1"/>
</dbReference>
<protein>
    <submittedName>
        <fullName evidence="1">BrnT family toxin</fullName>
    </submittedName>
</protein>
<dbReference type="Proteomes" id="UP000305887">
    <property type="component" value="Unassembled WGS sequence"/>
</dbReference>
<keyword evidence="2" id="KW-1185">Reference proteome</keyword>
<evidence type="ECO:0000313" key="1">
    <source>
        <dbReference type="EMBL" id="TNC44242.1"/>
    </source>
</evidence>
<name>A0A5C4MJT3_9RHOB</name>
<accession>A0A5C4MJT3</accession>
<dbReference type="RefSeq" id="WP_139079036.1">
    <property type="nucleotide sequence ID" value="NZ_VDFU01000057.1"/>
</dbReference>
<dbReference type="EMBL" id="VDFU01000057">
    <property type="protein sequence ID" value="TNC44242.1"/>
    <property type="molecule type" value="Genomic_DNA"/>
</dbReference>
<proteinExistence type="predicted"/>
<organism evidence="1 2">
    <name type="scientific">Rubellimicrobium rubrum</name>
    <dbReference type="NCBI Taxonomy" id="2585369"/>
    <lineage>
        <taxon>Bacteria</taxon>
        <taxon>Pseudomonadati</taxon>
        <taxon>Pseudomonadota</taxon>
        <taxon>Alphaproteobacteria</taxon>
        <taxon>Rhodobacterales</taxon>
        <taxon>Roseobacteraceae</taxon>
        <taxon>Rubellimicrobium</taxon>
    </lineage>
</organism>
<sequence length="96" mass="11371">MFEWDEAKRERTLSERGLDFADARALFDGRPVLHVPARTETEARTLTVGQLGDGKFYTVVWTWRGEVRRIISFRRARDEEERRYWLYLGPDHPSDG</sequence>